<dbReference type="InterPro" id="IPR007893">
    <property type="entry name" value="Spore_coat_U/FanG"/>
</dbReference>
<sequence>MCAASSAGAQSFAYSGNATLGVRVVIANLCSAGSAGAGSTAIAFGKLDFGTHASLSSALSGRGGAGQAGIRVQCAVGVPYRVVLGAGDNDAGPQRRLKGPSGAFVRYGLYSDASLSRPWTEAAPVARAGTGAEEVIPVYAAIEPQATPAAGVYRDTVKVTIQW</sequence>
<dbReference type="SMART" id="SM00972">
    <property type="entry name" value="SCPU"/>
    <property type="match status" value="1"/>
</dbReference>
<gene>
    <name evidence="2" type="ORF">LMG26788_03395</name>
</gene>
<evidence type="ECO:0000313" key="3">
    <source>
        <dbReference type="Proteomes" id="UP000494203"/>
    </source>
</evidence>
<dbReference type="Pfam" id="PF05229">
    <property type="entry name" value="SCPU"/>
    <property type="match status" value="1"/>
</dbReference>
<feature type="domain" description="Spore coat protein U/FanG" evidence="1">
    <location>
        <begin position="18"/>
        <end position="160"/>
    </location>
</feature>
<proteinExistence type="predicted"/>
<evidence type="ECO:0000313" key="2">
    <source>
        <dbReference type="EMBL" id="CAB3883242.1"/>
    </source>
</evidence>
<dbReference type="AlphaFoldDB" id="A0A6S7E023"/>
<name>A0A6S7E023_9BURK</name>
<dbReference type="Proteomes" id="UP000494203">
    <property type="component" value="Unassembled WGS sequence"/>
</dbReference>
<protein>
    <recommendedName>
        <fullName evidence="1">Spore coat protein U/FanG domain-containing protein</fullName>
    </recommendedName>
</protein>
<reference evidence="2 3" key="1">
    <citation type="submission" date="2020-04" db="EMBL/GenBank/DDBJ databases">
        <authorList>
            <person name="De Canck E."/>
        </authorList>
    </citation>
    <scope>NUCLEOTIDE SEQUENCE [LARGE SCALE GENOMIC DNA]</scope>
    <source>
        <strain evidence="2 3">LMG 26788</strain>
    </source>
</reference>
<dbReference type="EMBL" id="CADIKZ010000009">
    <property type="protein sequence ID" value="CAB3883242.1"/>
    <property type="molecule type" value="Genomic_DNA"/>
</dbReference>
<accession>A0A6S7E023</accession>
<keyword evidence="3" id="KW-1185">Reference proteome</keyword>
<dbReference type="InterPro" id="IPR053167">
    <property type="entry name" value="Spore_coat_component"/>
</dbReference>
<organism evidence="2 3">
    <name type="scientific">Achromobacter pulmonis</name>
    <dbReference type="NCBI Taxonomy" id="1389932"/>
    <lineage>
        <taxon>Bacteria</taxon>
        <taxon>Pseudomonadati</taxon>
        <taxon>Pseudomonadota</taxon>
        <taxon>Betaproteobacteria</taxon>
        <taxon>Burkholderiales</taxon>
        <taxon>Alcaligenaceae</taxon>
        <taxon>Achromobacter</taxon>
    </lineage>
</organism>
<evidence type="ECO:0000259" key="1">
    <source>
        <dbReference type="Pfam" id="PF05229"/>
    </source>
</evidence>
<dbReference type="PANTHER" id="PTHR37089">
    <property type="entry name" value="PROTEIN U-RELATED"/>
    <property type="match status" value="1"/>
</dbReference>